<comment type="caution">
    <text evidence="1">The sequence shown here is derived from an EMBL/GenBank/DDBJ whole genome shotgun (WGS) entry which is preliminary data.</text>
</comment>
<protein>
    <submittedName>
        <fullName evidence="1">AUGMIN subunit 6</fullName>
    </submittedName>
</protein>
<dbReference type="EMBL" id="CM045761">
    <property type="protein sequence ID" value="KAI8016328.1"/>
    <property type="molecule type" value="Genomic_DNA"/>
</dbReference>
<reference evidence="1 2" key="1">
    <citation type="journal article" date="2022" name="Plant J.">
        <title>Chromosome-level genome of Camellia lanceoleosa provides a valuable resource for understanding genome evolution and self-incompatibility.</title>
        <authorList>
            <person name="Gong W."/>
            <person name="Xiao S."/>
            <person name="Wang L."/>
            <person name="Liao Z."/>
            <person name="Chang Y."/>
            <person name="Mo W."/>
            <person name="Hu G."/>
            <person name="Li W."/>
            <person name="Zhao G."/>
            <person name="Zhu H."/>
            <person name="Hu X."/>
            <person name="Ji K."/>
            <person name="Xiang X."/>
            <person name="Song Q."/>
            <person name="Yuan D."/>
            <person name="Jin S."/>
            <person name="Zhang L."/>
        </authorList>
    </citation>
    <scope>NUCLEOTIDE SEQUENCE [LARGE SCALE GENOMIC DNA]</scope>
    <source>
        <strain evidence="1">SQ_2022a</strain>
    </source>
</reference>
<accession>A0ACC0HTQ7</accession>
<dbReference type="Proteomes" id="UP001060215">
    <property type="component" value="Chromosome 4"/>
</dbReference>
<name>A0ACC0HTQ7_9ERIC</name>
<sequence length="69" mass="7939">MNLAMVRVRAGKWFSFSCWVKFDSSNSQKSYCDREEAQDQVFLPPLLMGDPYEDLLAPLSEIETALMEC</sequence>
<proteinExistence type="predicted"/>
<evidence type="ECO:0000313" key="1">
    <source>
        <dbReference type="EMBL" id="KAI8016328.1"/>
    </source>
</evidence>
<gene>
    <name evidence="1" type="ORF">LOK49_LG05G01428</name>
</gene>
<evidence type="ECO:0000313" key="2">
    <source>
        <dbReference type="Proteomes" id="UP001060215"/>
    </source>
</evidence>
<organism evidence="1 2">
    <name type="scientific">Camellia lanceoleosa</name>
    <dbReference type="NCBI Taxonomy" id="1840588"/>
    <lineage>
        <taxon>Eukaryota</taxon>
        <taxon>Viridiplantae</taxon>
        <taxon>Streptophyta</taxon>
        <taxon>Embryophyta</taxon>
        <taxon>Tracheophyta</taxon>
        <taxon>Spermatophyta</taxon>
        <taxon>Magnoliopsida</taxon>
        <taxon>eudicotyledons</taxon>
        <taxon>Gunneridae</taxon>
        <taxon>Pentapetalae</taxon>
        <taxon>asterids</taxon>
        <taxon>Ericales</taxon>
        <taxon>Theaceae</taxon>
        <taxon>Camellia</taxon>
    </lineage>
</organism>
<keyword evidence="2" id="KW-1185">Reference proteome</keyword>